<dbReference type="OrthoDB" id="10258141at2759"/>
<evidence type="ECO:0000256" key="2">
    <source>
        <dbReference type="ARBA" id="ARBA00006536"/>
    </source>
</evidence>
<accession>A0A454XXJ3</accession>
<keyword evidence="9" id="KW-1185">Reference proteome</keyword>
<dbReference type="STRING" id="70448.A0A090M7W9"/>
<gene>
    <name evidence="8" type="ORF">BE221DRAFT_190831</name>
    <name evidence="7" type="ORF">OT_ostta07g03330</name>
</gene>
<dbReference type="GO" id="GO:0005770">
    <property type="term" value="C:late endosome"/>
    <property type="evidence" value="ECO:0007669"/>
    <property type="project" value="TreeGrafter"/>
</dbReference>
<sequence length="830" mass="92048">MEPASDAATWLDEARALVREHAGKMRRAANEGNLREALKSASLMLGELRTVALAPRAYYELHVAATEELMHLRMFFGERERHGRTCMELYEIVQHAGNVLPRLYLLITVGVTYVESGEGGARDVLMDLVEMTRGVQQPMHGLFLRAYLSQVSKALLPDKGSKYEGEGGNIDDAVEFLLQNFTEMNKLWVRMQHIGPSSGKKRREDERQELRDLVGKNLLALSQLEGVDLKMYREMVLPRILEQVVNCKDEIAQPYLLDVLIQVFSDEYHLATLPEVFSTMTMLRPNVRVGLILKALLGRLLSYAEETPEAKTEFQAADVLTKSFECCKSIINAHDDIPAKEVVGMFAALMAFVRQLKITEGGTLDDILLSLAESLESKTPIDDPEAVKQLAALLSEPLETCNLSVVLSLQSYPKVISLLDAKTKKEVALGVVQTLVKNRSSLQSVDEVKMLYNFIDCVVSANANEYQESESSVLADEQNVVARVVHLIKAPEDNSELQLEMLNMTHDILLKGGPQRIRYTFPALVFAGIACGRDIVLAERAEKSAAEKSKKADDDAIEESCDANKDKTEDVSISFTMPMEVKSPWLKKSLHLVHKTITALTQVAGRHEKALKLFLEAAQLAAVANLESIAYEFFERAFELYEENITDTKKQVNLLFVIIGTLHKVNVFSEESRASLVHKTTGYSARLLKKPDQCVGAYTCAHLFWTETVKDSDSVGACLKKSVKIANAVRDTFGGNETNRIEALGLYVGILNKYLYFYDKSSEGCTAVTVEALQALIEMINGELASVSGVTGDAVVALRDVEQSYANTLAHIRAQKLKPEEAAGYAAIVV</sequence>
<protein>
    <recommendedName>
        <fullName evidence="6">Vacuolar protein sorting-associated protein 35</fullName>
    </recommendedName>
</protein>
<dbReference type="EMBL" id="KZ155778">
    <property type="protein sequence ID" value="OUS47304.1"/>
    <property type="molecule type" value="Genomic_DNA"/>
</dbReference>
<dbReference type="GO" id="GO:0006886">
    <property type="term" value="P:intracellular protein transport"/>
    <property type="evidence" value="ECO:0007669"/>
    <property type="project" value="TreeGrafter"/>
</dbReference>
<keyword evidence="5" id="KW-0472">Membrane</keyword>
<reference evidence="7" key="2">
    <citation type="journal article" date="2014" name="BMC Genomics">
        <title>An improved genome of the model marine alga Ostreococcus tauri unfolds by assessing Illumina de novo assemblies.</title>
        <authorList>
            <person name="Blanc-Mathieu R."/>
            <person name="Verhelst B."/>
            <person name="Derelle E."/>
            <person name="Rombauts S."/>
            <person name="Bouget F.Y."/>
            <person name="Carre I."/>
            <person name="Chateau A."/>
            <person name="Eyre-Walker A."/>
            <person name="Grimsley N."/>
            <person name="Moreau H."/>
            <person name="Piegu B."/>
            <person name="Rivals E."/>
            <person name="Schackwitz W."/>
            <person name="Van de Peer Y."/>
            <person name="Piganeau G."/>
        </authorList>
    </citation>
    <scope>NUCLEOTIDE SEQUENCE</scope>
    <source>
        <strain evidence="7">RCC4221</strain>
    </source>
</reference>
<accession>A0A090M7W9</accession>
<dbReference type="InterPro" id="IPR042491">
    <property type="entry name" value="Vps35_C"/>
</dbReference>
<dbReference type="PANTHER" id="PTHR11099">
    <property type="entry name" value="VACUOLAR SORTING PROTEIN 35"/>
    <property type="match status" value="1"/>
</dbReference>
<dbReference type="PIRSF" id="PIRSF009375">
    <property type="entry name" value="Retromer_Vps35"/>
    <property type="match status" value="1"/>
</dbReference>
<evidence type="ECO:0000256" key="4">
    <source>
        <dbReference type="ARBA" id="ARBA00022927"/>
    </source>
</evidence>
<evidence type="ECO:0000256" key="1">
    <source>
        <dbReference type="ARBA" id="ARBA00004170"/>
    </source>
</evidence>
<accession>A0A1Y5IGI2</accession>
<dbReference type="InterPro" id="IPR005378">
    <property type="entry name" value="Vps35"/>
</dbReference>
<evidence type="ECO:0000313" key="7">
    <source>
        <dbReference type="EMBL" id="CEF98792.1"/>
    </source>
</evidence>
<keyword evidence="3 6" id="KW-0813">Transport</keyword>
<dbReference type="Proteomes" id="UP000009170">
    <property type="component" value="Unassembled WGS sequence"/>
</dbReference>
<evidence type="ECO:0000313" key="9">
    <source>
        <dbReference type="Proteomes" id="UP000009170"/>
    </source>
</evidence>
<keyword evidence="4 6" id="KW-0653">Protein transport</keyword>
<comment type="similarity">
    <text evidence="2 6">Belongs to the VPS35 family.</text>
</comment>
<dbReference type="EMBL" id="CAID01000007">
    <property type="protein sequence ID" value="CEF98792.1"/>
    <property type="molecule type" value="Genomic_DNA"/>
</dbReference>
<dbReference type="Proteomes" id="UP000195557">
    <property type="component" value="Unassembled WGS sequence"/>
</dbReference>
<evidence type="ECO:0000313" key="8">
    <source>
        <dbReference type="EMBL" id="OUS47304.1"/>
    </source>
</evidence>
<organism evidence="7 9">
    <name type="scientific">Ostreococcus tauri</name>
    <name type="common">Marine green alga</name>
    <dbReference type="NCBI Taxonomy" id="70448"/>
    <lineage>
        <taxon>Eukaryota</taxon>
        <taxon>Viridiplantae</taxon>
        <taxon>Chlorophyta</taxon>
        <taxon>Mamiellophyceae</taxon>
        <taxon>Mamiellales</taxon>
        <taxon>Bathycoccaceae</taxon>
        <taxon>Ostreococcus</taxon>
    </lineage>
</organism>
<dbReference type="Pfam" id="PF03635">
    <property type="entry name" value="Vps35"/>
    <property type="match status" value="1"/>
</dbReference>
<reference evidence="8" key="3">
    <citation type="submission" date="2017-04" db="EMBL/GenBank/DDBJ databases">
        <title>Population genomics of picophytoplankton unveils novel chromosome hypervariability.</title>
        <authorList>
            <consortium name="DOE Joint Genome Institute"/>
            <person name="Blanc-Mathieu R."/>
            <person name="Krasovec M."/>
            <person name="Hebrard M."/>
            <person name="Yau S."/>
            <person name="Desgranges E."/>
            <person name="Martin J."/>
            <person name="Schackwitz W."/>
            <person name="Kuo A."/>
            <person name="Salin G."/>
            <person name="Donnadieu C."/>
            <person name="Desdevises Y."/>
            <person name="Sanchez-Ferandin S."/>
            <person name="Moreau H."/>
            <person name="Rivals E."/>
            <person name="Grigoriev I.V."/>
            <person name="Grimsley N."/>
            <person name="Eyre-Walker A."/>
            <person name="Piganeau G."/>
        </authorList>
    </citation>
    <scope>NUCLEOTIDE SEQUENCE [LARGE SCALE GENOMIC DNA]</scope>
    <source>
        <strain evidence="8">RCC 1115</strain>
    </source>
</reference>
<dbReference type="GO" id="GO:0005829">
    <property type="term" value="C:cytosol"/>
    <property type="evidence" value="ECO:0007669"/>
    <property type="project" value="GOC"/>
</dbReference>
<evidence type="ECO:0000256" key="3">
    <source>
        <dbReference type="ARBA" id="ARBA00022448"/>
    </source>
</evidence>
<dbReference type="PANTHER" id="PTHR11099:SF0">
    <property type="entry name" value="VACUOLAR PROTEIN SORTING-ASSOCIATED PROTEIN 35"/>
    <property type="match status" value="1"/>
</dbReference>
<evidence type="ECO:0000256" key="5">
    <source>
        <dbReference type="ARBA" id="ARBA00023136"/>
    </source>
</evidence>
<name>A0A090M7W9_OSTTA</name>
<comment type="subcellular location">
    <subcellularLocation>
        <location evidence="1">Membrane</location>
        <topology evidence="1">Peripheral membrane protein</topology>
    </subcellularLocation>
</comment>
<dbReference type="FunCoup" id="A0A090M7W9">
    <property type="interactions" value="2099"/>
</dbReference>
<comment type="function">
    <text evidence="6">Plays a role in vesicular protein sorting.</text>
</comment>
<dbReference type="GO" id="GO:0042147">
    <property type="term" value="P:retrograde transport, endosome to Golgi"/>
    <property type="evidence" value="ECO:0007669"/>
    <property type="project" value="InterPro"/>
</dbReference>
<dbReference type="AlphaFoldDB" id="A0A090M7W9"/>
<proteinExistence type="inferred from homology"/>
<dbReference type="InParanoid" id="A0A090M7W9"/>
<dbReference type="Gene3D" id="1.25.40.660">
    <property type="entry name" value="Vacuolar protein sorting-associated protein 35, helical subcomplex Vps35-C"/>
    <property type="match status" value="1"/>
</dbReference>
<evidence type="ECO:0000256" key="6">
    <source>
        <dbReference type="PIRNR" id="PIRNR009375"/>
    </source>
</evidence>
<reference evidence="7 9" key="1">
    <citation type="journal article" date="2006" name="Proc. Natl. Acad. Sci. U.S.A.">
        <title>Genome analysis of the smallest free-living eukaryote Ostreococcus tauri unveils many unique features.</title>
        <authorList>
            <person name="Derelle E."/>
            <person name="Ferraz C."/>
            <person name="Rombauts S."/>
            <person name="Rouze P."/>
            <person name="Worden A.Z."/>
            <person name="Robbens S."/>
            <person name="Partensky F."/>
            <person name="Degroeve S."/>
            <person name="Echeynie S."/>
            <person name="Cooke R."/>
            <person name="Saeys Y."/>
            <person name="Wuyts J."/>
            <person name="Jabbari K."/>
            <person name="Bowler C."/>
            <person name="Panaud O."/>
            <person name="Piegu B."/>
            <person name="Ball S.G."/>
            <person name="Ral J.-P."/>
            <person name="Bouget F.-Y."/>
            <person name="Piganeau G."/>
            <person name="De Baets B."/>
            <person name="Picard A."/>
            <person name="Delseny M."/>
            <person name="Demaille J."/>
            <person name="Van de Peer Y."/>
            <person name="Moreau H."/>
        </authorList>
    </citation>
    <scope>NUCLEOTIDE SEQUENCE [LARGE SCALE GENOMIC DNA]</scope>
    <source>
        <strain evidence="7 9">OTTH0595</strain>
    </source>
</reference>
<dbReference type="GO" id="GO:0030906">
    <property type="term" value="C:retromer, cargo-selective complex"/>
    <property type="evidence" value="ECO:0007669"/>
    <property type="project" value="InterPro"/>
</dbReference>